<dbReference type="STRING" id="591159.SSQG_03313"/>
<keyword evidence="1" id="KW-0812">Transmembrane</keyword>
<reference evidence="4" key="1">
    <citation type="submission" date="2009-02" db="EMBL/GenBank/DDBJ databases">
        <title>Annotation of Streptomyces viridochromogenes strain DSM 40736.</title>
        <authorList>
            <consortium name="The Broad Institute Genome Sequencing Platform"/>
            <consortium name="Broad Institute Microbial Sequencing Center"/>
            <person name="Fischbach M."/>
            <person name="Godfrey P."/>
            <person name="Ward D."/>
            <person name="Young S."/>
            <person name="Zeng Q."/>
            <person name="Koehrsen M."/>
            <person name="Alvarado L."/>
            <person name="Berlin A.M."/>
            <person name="Bochicchio J."/>
            <person name="Borenstein D."/>
            <person name="Chapman S.B."/>
            <person name="Chen Z."/>
            <person name="Engels R."/>
            <person name="Freedman E."/>
            <person name="Gellesch M."/>
            <person name="Goldberg J."/>
            <person name="Griggs A."/>
            <person name="Gujja S."/>
            <person name="Heilman E.R."/>
            <person name="Heiman D.I."/>
            <person name="Hepburn T.A."/>
            <person name="Howarth C."/>
            <person name="Jen D."/>
            <person name="Larson L."/>
            <person name="Lewis B."/>
            <person name="Mehta T."/>
            <person name="Park D."/>
            <person name="Pearson M."/>
            <person name="Richards J."/>
            <person name="Roberts A."/>
            <person name="Saif S."/>
            <person name="Shea T.D."/>
            <person name="Shenoy N."/>
            <person name="Sisk P."/>
            <person name="Stolte C."/>
            <person name="Sykes S.N."/>
            <person name="Thomson T."/>
            <person name="Walk T."/>
            <person name="White J."/>
            <person name="Yandava C."/>
            <person name="Straight P."/>
            <person name="Clardy J."/>
            <person name="Hung D."/>
            <person name="Kolter R."/>
            <person name="Mekalanos J."/>
            <person name="Walker S."/>
            <person name="Walsh C.T."/>
            <person name="Wieland-Brown L.C."/>
            <person name="Haas B."/>
            <person name="Nusbaum C."/>
            <person name="Birren B."/>
        </authorList>
    </citation>
    <scope>NUCLEOTIDE SEQUENCE [LARGE SCALE GENOMIC DNA]</scope>
    <source>
        <strain evidence="4">DSM 40736 / JCM 4977 / BCRC 1201 / Tue 494</strain>
    </source>
</reference>
<gene>
    <name evidence="3" type="ORF">SSQG_03313</name>
</gene>
<accession>D9XH02</accession>
<evidence type="ECO:0000259" key="2">
    <source>
        <dbReference type="Pfam" id="PF07885"/>
    </source>
</evidence>
<dbReference type="eggNOG" id="ENOG5032SBH">
    <property type="taxonomic scope" value="Bacteria"/>
</dbReference>
<dbReference type="Proteomes" id="UP000004184">
    <property type="component" value="Unassembled WGS sequence"/>
</dbReference>
<keyword evidence="1" id="KW-0472">Membrane</keyword>
<feature type="transmembrane region" description="Helical" evidence="1">
    <location>
        <begin position="76"/>
        <end position="94"/>
    </location>
</feature>
<evidence type="ECO:0000256" key="1">
    <source>
        <dbReference type="SAM" id="Phobius"/>
    </source>
</evidence>
<dbReference type="EMBL" id="GG657757">
    <property type="protein sequence ID" value="EFL32796.1"/>
    <property type="molecule type" value="Genomic_DNA"/>
</dbReference>
<dbReference type="AlphaFoldDB" id="D9XH02"/>
<feature type="domain" description="Potassium channel" evidence="2">
    <location>
        <begin position="82"/>
        <end position="157"/>
    </location>
</feature>
<evidence type="ECO:0000313" key="4">
    <source>
        <dbReference type="Proteomes" id="UP000004184"/>
    </source>
</evidence>
<dbReference type="SUPFAM" id="SSF81324">
    <property type="entry name" value="Voltage-gated potassium channels"/>
    <property type="match status" value="1"/>
</dbReference>
<feature type="transmembrane region" description="Helical" evidence="1">
    <location>
        <begin position="38"/>
        <end position="56"/>
    </location>
</feature>
<protein>
    <recommendedName>
        <fullName evidence="2">Potassium channel domain-containing protein</fullName>
    </recommendedName>
</protein>
<dbReference type="Pfam" id="PF07885">
    <property type="entry name" value="Ion_trans_2"/>
    <property type="match status" value="1"/>
</dbReference>
<sequence>MSPPGSPTRCPRGHMQTSRPLCVIPVRANVPLDKGLDLGTAIALAVSLVLLAGVLARQIRIITRSDHPRLRAIETLATVGPIFLIIFSAAYVILSQNRADSFSEVLGRTDALYFTVTVFATVGFGDITPVTGTARVLTMVQMLADVILVGMVARILLGAVQIAEDGRAGGSGEPSAAEGQG</sequence>
<evidence type="ECO:0000313" key="3">
    <source>
        <dbReference type="EMBL" id="EFL32796.1"/>
    </source>
</evidence>
<dbReference type="InterPro" id="IPR013099">
    <property type="entry name" value="K_chnl_dom"/>
</dbReference>
<name>D9XH02_STRVT</name>
<proteinExistence type="predicted"/>
<organism evidence="3 4">
    <name type="scientific">Streptomyces viridochromogenes (strain DSM 40736 / JCM 4977 / BCRC 1201 / Tue 494)</name>
    <dbReference type="NCBI Taxonomy" id="591159"/>
    <lineage>
        <taxon>Bacteria</taxon>
        <taxon>Bacillati</taxon>
        <taxon>Actinomycetota</taxon>
        <taxon>Actinomycetes</taxon>
        <taxon>Kitasatosporales</taxon>
        <taxon>Streptomycetaceae</taxon>
        <taxon>Streptomyces</taxon>
    </lineage>
</organism>
<dbReference type="HOGENOM" id="CLU_112040_0_0_11"/>
<dbReference type="Gene3D" id="1.10.287.70">
    <property type="match status" value="1"/>
</dbReference>
<keyword evidence="1" id="KW-1133">Transmembrane helix</keyword>
<keyword evidence="4" id="KW-1185">Reference proteome</keyword>